<reference evidence="2" key="1">
    <citation type="submission" date="2017-03" db="EMBL/GenBank/DDBJ databases">
        <authorList>
            <person name="Monnet C."/>
        </authorList>
    </citation>
    <scope>NUCLEOTIDE SEQUENCE [LARGE SCALE GENOMIC DNA]</scope>
    <source>
        <strain evidence="2">ATCC 49514</strain>
    </source>
</reference>
<dbReference type="AlphaFoldDB" id="A0A2H1KP01"/>
<dbReference type="EMBL" id="FXYX01000050">
    <property type="protein sequence ID" value="SMY01421.1"/>
    <property type="molecule type" value="Genomic_DNA"/>
</dbReference>
<proteinExistence type="predicted"/>
<name>A0A2H1KP01_9MICO</name>
<protein>
    <submittedName>
        <fullName evidence="1">Uncharacterized protein</fullName>
    </submittedName>
</protein>
<evidence type="ECO:0000313" key="1">
    <source>
        <dbReference type="EMBL" id="SMY01421.1"/>
    </source>
</evidence>
<evidence type="ECO:0000313" key="2">
    <source>
        <dbReference type="Proteomes" id="UP000234382"/>
    </source>
</evidence>
<dbReference type="RefSeq" id="WP_145996250.1">
    <property type="nucleotide sequence ID" value="NZ_FXYX01000050.1"/>
</dbReference>
<keyword evidence="2" id="KW-1185">Reference proteome</keyword>
<accession>A0A2H1KP01</accession>
<dbReference type="Proteomes" id="UP000234382">
    <property type="component" value="Unassembled WGS sequence"/>
</dbReference>
<gene>
    <name evidence="1" type="ORF">BI49514_03215</name>
</gene>
<sequence>MTIIAGIVAYGGLKTALASYQLNRNNYELARRARVAGVSISWKYDSDKYFTPPTATLSNTNDSLVTIDEVTIYGYAFQTHSFDLPKQDLHPKDEITFKVPTDFWFDILAMTDQSISRPDDYIDIIVVMRDIENVYWSRDATRLVDKGLITQRIDQLIPLLTRINLRIGNMLIDLRRWCSDKTLKISPVPAHSTPFWLASLDPLVDQLNSSTTPKSELTAIVTNRQVAPGRSFSIDAPRNFSSRDIQLASMYRVIYPPDHGSIPYHFHQGKALTTAESISMENLEFDSTGTLAFARQGRMSNTDDVDSNLDLNIPDDILAYLLNDYENLDSATQILGAYSDLTNQFVKIHSGLENPGLSSWLTRTFEPLDSRNFQAGSKVSSTTRALIQRFDSRLRFPNHGVAEMWVPRRNAPRHVPAVSRYGSDLAICWPRHRSDLTNLECDSSISYIEFIDDRNVHPYGHLAVATSKDGLTFPFPTVVDYSFSLGLNERLSRDICNYYQFNRSSLDGYREAAERFAKSVDPDATFVDFSDLARFMG</sequence>
<organism evidence="1 2">
    <name type="scientific">Brevibacterium iodinum ATCC 49514</name>
    <dbReference type="NCBI Taxonomy" id="1255616"/>
    <lineage>
        <taxon>Bacteria</taxon>
        <taxon>Bacillati</taxon>
        <taxon>Actinomycetota</taxon>
        <taxon>Actinomycetes</taxon>
        <taxon>Micrococcales</taxon>
        <taxon>Brevibacteriaceae</taxon>
        <taxon>Brevibacterium</taxon>
    </lineage>
</organism>